<feature type="compositionally biased region" description="Basic and acidic residues" evidence="1">
    <location>
        <begin position="41"/>
        <end position="70"/>
    </location>
</feature>
<feature type="compositionally biased region" description="Pro residues" evidence="1">
    <location>
        <begin position="22"/>
        <end position="39"/>
    </location>
</feature>
<dbReference type="EC" id="3.6.3.16" evidence="2"/>
<dbReference type="AlphaFoldDB" id="A0A6J4PSD6"/>
<organism evidence="2">
    <name type="scientific">uncultured Rubrobacteraceae bacterium</name>
    <dbReference type="NCBI Taxonomy" id="349277"/>
    <lineage>
        <taxon>Bacteria</taxon>
        <taxon>Bacillati</taxon>
        <taxon>Actinomycetota</taxon>
        <taxon>Rubrobacteria</taxon>
        <taxon>Rubrobacterales</taxon>
        <taxon>Rubrobacteraceae</taxon>
        <taxon>environmental samples</taxon>
    </lineage>
</organism>
<reference evidence="2" key="1">
    <citation type="submission" date="2020-02" db="EMBL/GenBank/DDBJ databases">
        <authorList>
            <person name="Meier V. D."/>
        </authorList>
    </citation>
    <scope>NUCLEOTIDE SEQUENCE</scope>
    <source>
        <strain evidence="2">AVDCRST_MAG22</strain>
    </source>
</reference>
<feature type="region of interest" description="Disordered" evidence="1">
    <location>
        <begin position="1"/>
        <end position="144"/>
    </location>
</feature>
<keyword evidence="2" id="KW-0378">Hydrolase</keyword>
<proteinExistence type="predicted"/>
<evidence type="ECO:0000313" key="2">
    <source>
        <dbReference type="EMBL" id="CAA9418297.1"/>
    </source>
</evidence>
<gene>
    <name evidence="2" type="ORF">AVDCRST_MAG22-2379</name>
</gene>
<feature type="non-terminal residue" evidence="2">
    <location>
        <position position="1"/>
    </location>
</feature>
<feature type="non-terminal residue" evidence="2">
    <location>
        <position position="144"/>
    </location>
</feature>
<name>A0A6J4PSD6_9ACTN</name>
<feature type="compositionally biased region" description="Low complexity" evidence="1">
    <location>
        <begin position="126"/>
        <end position="135"/>
    </location>
</feature>
<protein>
    <submittedName>
        <fullName evidence="2">Arsenical pump-driving ATPase</fullName>
        <ecNumber evidence="2">3.6.3.16</ecNumber>
    </submittedName>
</protein>
<sequence>RRDGADAQEPRGQGRLRRRPHPQPPARPPRQVPPRPPPAPRRHDVLPGPDRRTPPHRGDRPRPRDSEERRGPRRGPGRQPSPPGGRGRRVHAFPARAATGVPGRDRATIRGTQGGARRAERQGHHAPGAVGASRPPARRRRARL</sequence>
<dbReference type="GO" id="GO:0016787">
    <property type="term" value="F:hydrolase activity"/>
    <property type="evidence" value="ECO:0007669"/>
    <property type="project" value="UniProtKB-KW"/>
</dbReference>
<evidence type="ECO:0000256" key="1">
    <source>
        <dbReference type="SAM" id="MobiDB-lite"/>
    </source>
</evidence>
<accession>A0A6J4PSD6</accession>
<dbReference type="EMBL" id="CADCUV010000102">
    <property type="protein sequence ID" value="CAA9418297.1"/>
    <property type="molecule type" value="Genomic_DNA"/>
</dbReference>